<keyword evidence="5" id="KW-0808">Transferase</keyword>
<evidence type="ECO:0000256" key="3">
    <source>
        <dbReference type="ARBA" id="ARBA00005156"/>
    </source>
</evidence>
<keyword evidence="20" id="KW-1185">Reference proteome</keyword>
<evidence type="ECO:0000256" key="6">
    <source>
        <dbReference type="ARBA" id="ARBA00022691"/>
    </source>
</evidence>
<dbReference type="SUPFAM" id="SSF52518">
    <property type="entry name" value="Thiamin diphosphate-binding fold (THDP-binding)"/>
    <property type="match status" value="1"/>
</dbReference>
<dbReference type="GO" id="GO:0006086">
    <property type="term" value="P:pyruvate decarboxylation to acetyl-CoA"/>
    <property type="evidence" value="ECO:0007669"/>
    <property type="project" value="InterPro"/>
</dbReference>
<dbReference type="GO" id="GO:0090560">
    <property type="term" value="F:2-(3-amino-3-carboxypropyl)histidine synthase activity"/>
    <property type="evidence" value="ECO:0007669"/>
    <property type="project" value="UniProtKB-EC"/>
</dbReference>
<evidence type="ECO:0000256" key="14">
    <source>
        <dbReference type="ARBA" id="ARBA00048403"/>
    </source>
</evidence>
<dbReference type="FunFam" id="3.40.50.11850:FF:000001">
    <property type="entry name" value="2-(3-amino-3-carboxypropyl)histidine synthase subunit 1"/>
    <property type="match status" value="1"/>
</dbReference>
<dbReference type="GO" id="GO:0004739">
    <property type="term" value="F:pyruvate dehydrogenase (acetyl-transferring) activity"/>
    <property type="evidence" value="ECO:0007669"/>
    <property type="project" value="UniProtKB-UniRule"/>
</dbReference>
<keyword evidence="9 16" id="KW-0560">Oxidoreductase</keyword>
<keyword evidence="12 16" id="KW-0786">Thiamine pyrophosphate</keyword>
<dbReference type="SMART" id="SM00353">
    <property type="entry name" value="HLH"/>
    <property type="match status" value="1"/>
</dbReference>
<dbReference type="Pfam" id="PF00676">
    <property type="entry name" value="E1_dh"/>
    <property type="match status" value="1"/>
</dbReference>
<dbReference type="FunFam" id="3.40.50.970:FF:000013">
    <property type="entry name" value="Pyruvate dehydrogenase E1 component subunit alpha"/>
    <property type="match status" value="1"/>
</dbReference>
<dbReference type="PANTHER" id="PTHR11516">
    <property type="entry name" value="PYRUVATE DEHYDROGENASE E1 COMPONENT, ALPHA SUBUNIT BACTERIAL AND ORGANELLAR"/>
    <property type="match status" value="1"/>
</dbReference>
<gene>
    <name evidence="19" type="ORF">DBV15_01913</name>
</gene>
<dbReference type="SFLD" id="SFLDS00032">
    <property type="entry name" value="Radical_SAM_3-amino-3-carboxyp"/>
    <property type="match status" value="1"/>
</dbReference>
<dbReference type="GO" id="GO:0046983">
    <property type="term" value="F:protein dimerization activity"/>
    <property type="evidence" value="ECO:0007669"/>
    <property type="project" value="InterPro"/>
</dbReference>
<dbReference type="InterPro" id="IPR001017">
    <property type="entry name" value="DH_E1"/>
</dbReference>
<dbReference type="Gene3D" id="3.40.50.11840">
    <property type="entry name" value="Diphthamide synthesis DPH1/DPH2 domain 1"/>
    <property type="match status" value="1"/>
</dbReference>
<comment type="similarity">
    <text evidence="4">Belongs to the DPH1/DPH2 family. DPH1 subfamily.</text>
</comment>
<dbReference type="FunFam" id="3.40.50.11840:FF:000001">
    <property type="entry name" value="2-(3-amino-3-carboxypropyl)histidine synthase subunit 1"/>
    <property type="match status" value="1"/>
</dbReference>
<dbReference type="InterPro" id="IPR042263">
    <property type="entry name" value="DPH1/DPH2_1"/>
</dbReference>
<evidence type="ECO:0000256" key="12">
    <source>
        <dbReference type="ARBA" id="ARBA00023052"/>
    </source>
</evidence>
<comment type="catalytic activity">
    <reaction evidence="14">
        <text>L-histidyl-[translation elongation factor 2] + S-adenosyl-L-methionine = 2-[(3S)-amino-3-carboxypropyl]-L-histidyl-[translation elongation factor 2] + S-methyl-5'-thioadenosine + H(+)</text>
        <dbReference type="Rhea" id="RHEA:36783"/>
        <dbReference type="Rhea" id="RHEA-COMP:9748"/>
        <dbReference type="Rhea" id="RHEA-COMP:9749"/>
        <dbReference type="ChEBI" id="CHEBI:15378"/>
        <dbReference type="ChEBI" id="CHEBI:17509"/>
        <dbReference type="ChEBI" id="CHEBI:29979"/>
        <dbReference type="ChEBI" id="CHEBI:59789"/>
        <dbReference type="ChEBI" id="CHEBI:73995"/>
        <dbReference type="EC" id="2.5.1.108"/>
    </reaction>
</comment>
<dbReference type="Proteomes" id="UP000310200">
    <property type="component" value="Unassembled WGS sequence"/>
</dbReference>
<evidence type="ECO:0000256" key="1">
    <source>
        <dbReference type="ARBA" id="ARBA00001964"/>
    </source>
</evidence>
<dbReference type="NCBIfam" id="TIGR00322">
    <property type="entry name" value="diphth2_R"/>
    <property type="match status" value="1"/>
</dbReference>
<evidence type="ECO:0000256" key="2">
    <source>
        <dbReference type="ARBA" id="ARBA00001966"/>
    </source>
</evidence>
<dbReference type="InterPro" id="IPR017597">
    <property type="entry name" value="Pyrv_DH_E1_asu_subgrp-y"/>
</dbReference>
<dbReference type="GO" id="GO:0017183">
    <property type="term" value="P:protein histidyl modification to diphthamide"/>
    <property type="evidence" value="ECO:0007669"/>
    <property type="project" value="UniProtKB-UniPathway"/>
</dbReference>
<feature type="domain" description="BHLH" evidence="18">
    <location>
        <begin position="499"/>
        <end position="551"/>
    </location>
</feature>
<evidence type="ECO:0000256" key="17">
    <source>
        <dbReference type="SAM" id="MobiDB-lite"/>
    </source>
</evidence>
<evidence type="ECO:0000313" key="19">
    <source>
        <dbReference type="EMBL" id="TGZ54824.1"/>
    </source>
</evidence>
<dbReference type="InterPro" id="IPR050642">
    <property type="entry name" value="PDH_E1_Alpha_Subunit"/>
</dbReference>
<dbReference type="UniPathway" id="UPA00559"/>
<evidence type="ECO:0000256" key="16">
    <source>
        <dbReference type="RuleBase" id="RU361139"/>
    </source>
</evidence>
<comment type="catalytic activity">
    <reaction evidence="15 16">
        <text>N(6)-[(R)-lipoyl]-L-lysyl-[protein] + pyruvate + H(+) = N(6)-[(R)-S(8)-acetyldihydrolipoyl]-L-lysyl-[protein] + CO2</text>
        <dbReference type="Rhea" id="RHEA:19189"/>
        <dbReference type="Rhea" id="RHEA-COMP:10474"/>
        <dbReference type="Rhea" id="RHEA-COMP:10478"/>
        <dbReference type="ChEBI" id="CHEBI:15361"/>
        <dbReference type="ChEBI" id="CHEBI:15378"/>
        <dbReference type="ChEBI" id="CHEBI:16526"/>
        <dbReference type="ChEBI" id="CHEBI:83099"/>
        <dbReference type="ChEBI" id="CHEBI:83111"/>
        <dbReference type="EC" id="1.2.4.1"/>
    </reaction>
</comment>
<dbReference type="SUPFAM" id="SSF47459">
    <property type="entry name" value="HLH, helix-loop-helix DNA-binding domain"/>
    <property type="match status" value="1"/>
</dbReference>
<dbReference type="AlphaFoldDB" id="A0A4V3SBZ5"/>
<comment type="function">
    <text evidence="16">The pyruvate dehydrogenase complex catalyzes the overall conversion of pyruvate to acetyl-CoA and CO(2).</text>
</comment>
<keyword evidence="6" id="KW-0949">S-adenosyl-L-methionine</keyword>
<dbReference type="InterPro" id="IPR042265">
    <property type="entry name" value="DPH1/DPH2_3"/>
</dbReference>
<comment type="cofactor">
    <cofactor evidence="2">
        <name>[4Fe-4S] cluster</name>
        <dbReference type="ChEBI" id="CHEBI:49883"/>
    </cofactor>
</comment>
<evidence type="ECO:0000256" key="10">
    <source>
        <dbReference type="ARBA" id="ARBA00023004"/>
    </source>
</evidence>
<dbReference type="EMBL" id="QBLH01000537">
    <property type="protein sequence ID" value="TGZ54824.1"/>
    <property type="molecule type" value="Genomic_DNA"/>
</dbReference>
<dbReference type="Gene3D" id="3.40.50.11850">
    <property type="entry name" value="Diphthamide synthesis DPH1/DPH2 domain 2"/>
    <property type="match status" value="1"/>
</dbReference>
<dbReference type="InterPro" id="IPR036638">
    <property type="entry name" value="HLH_DNA-bd_sf"/>
</dbReference>
<keyword evidence="8" id="KW-0809">Transit peptide</keyword>
<evidence type="ECO:0000259" key="18">
    <source>
        <dbReference type="PROSITE" id="PS50888"/>
    </source>
</evidence>
<feature type="region of interest" description="Disordered" evidence="17">
    <location>
        <begin position="461"/>
        <end position="503"/>
    </location>
</feature>
<dbReference type="Gene3D" id="4.10.280.10">
    <property type="entry name" value="Helix-loop-helix DNA-binding domain"/>
    <property type="match status" value="1"/>
</dbReference>
<keyword evidence="7" id="KW-0479">Metal-binding</keyword>
<evidence type="ECO:0000256" key="15">
    <source>
        <dbReference type="ARBA" id="ARBA00051231"/>
    </source>
</evidence>
<feature type="region of interest" description="Disordered" evidence="17">
    <location>
        <begin position="561"/>
        <end position="586"/>
    </location>
</feature>
<dbReference type="STRING" id="300112.A0A4V3SBZ5"/>
<comment type="caution">
    <text evidence="19">The sequence shown here is derived from an EMBL/GenBank/DDBJ whole genome shotgun (WGS) entry which is preliminary data.</text>
</comment>
<feature type="compositionally biased region" description="Polar residues" evidence="17">
    <location>
        <begin position="567"/>
        <end position="586"/>
    </location>
</feature>
<dbReference type="InterPro" id="IPR011598">
    <property type="entry name" value="bHLH_dom"/>
</dbReference>
<organism evidence="19 20">
    <name type="scientific">Temnothorax longispinosus</name>
    <dbReference type="NCBI Taxonomy" id="300112"/>
    <lineage>
        <taxon>Eukaryota</taxon>
        <taxon>Metazoa</taxon>
        <taxon>Ecdysozoa</taxon>
        <taxon>Arthropoda</taxon>
        <taxon>Hexapoda</taxon>
        <taxon>Insecta</taxon>
        <taxon>Pterygota</taxon>
        <taxon>Neoptera</taxon>
        <taxon>Endopterygota</taxon>
        <taxon>Hymenoptera</taxon>
        <taxon>Apocrita</taxon>
        <taxon>Aculeata</taxon>
        <taxon>Formicoidea</taxon>
        <taxon>Formicidae</taxon>
        <taxon>Myrmicinae</taxon>
        <taxon>Temnothorax</taxon>
    </lineage>
</organism>
<dbReference type="GO" id="GO:0051536">
    <property type="term" value="F:iron-sulfur cluster binding"/>
    <property type="evidence" value="ECO:0007669"/>
    <property type="project" value="UniProtKB-KW"/>
</dbReference>
<keyword evidence="11" id="KW-0411">Iron-sulfur</keyword>
<keyword evidence="13 16" id="KW-0670">Pyruvate</keyword>
<comment type="pathway">
    <text evidence="3">Protein modification; peptidyl-diphthamide biosynthesis.</text>
</comment>
<evidence type="ECO:0000256" key="13">
    <source>
        <dbReference type="ARBA" id="ARBA00023317"/>
    </source>
</evidence>
<evidence type="ECO:0000313" key="20">
    <source>
        <dbReference type="Proteomes" id="UP000310200"/>
    </source>
</evidence>
<evidence type="ECO:0000256" key="4">
    <source>
        <dbReference type="ARBA" id="ARBA00010173"/>
    </source>
</evidence>
<dbReference type="InterPro" id="IPR016435">
    <property type="entry name" value="DPH1/DPH2"/>
</dbReference>
<evidence type="ECO:0000256" key="9">
    <source>
        <dbReference type="ARBA" id="ARBA00023002"/>
    </source>
</evidence>
<keyword evidence="10" id="KW-0408">Iron</keyword>
<evidence type="ECO:0000256" key="8">
    <source>
        <dbReference type="ARBA" id="ARBA00022946"/>
    </source>
</evidence>
<proteinExistence type="inferred from homology"/>
<dbReference type="PROSITE" id="PS50888">
    <property type="entry name" value="BHLH"/>
    <property type="match status" value="1"/>
</dbReference>
<dbReference type="PANTHER" id="PTHR11516:SF60">
    <property type="entry name" value="PYRUVATE DEHYDROGENASE E1 COMPONENT SUBUNIT ALPHA"/>
    <property type="match status" value="1"/>
</dbReference>
<dbReference type="Gene3D" id="3.40.50.11860">
    <property type="entry name" value="Diphthamide synthesis DPH1/DPH2 domain 3"/>
    <property type="match status" value="1"/>
</dbReference>
<dbReference type="InterPro" id="IPR042264">
    <property type="entry name" value="DPH1/DPH2_2"/>
</dbReference>
<evidence type="ECO:0000256" key="5">
    <source>
        <dbReference type="ARBA" id="ARBA00022679"/>
    </source>
</evidence>
<dbReference type="FunFam" id="3.40.50.11860:FF:000002">
    <property type="entry name" value="2-(3-amino-3-carboxypropyl)histidine synthase subunit 1"/>
    <property type="match status" value="1"/>
</dbReference>
<accession>A0A4V3SBZ5</accession>
<dbReference type="CDD" id="cd02000">
    <property type="entry name" value="TPP_E1_PDC_ADC_BCADC"/>
    <property type="match status" value="1"/>
</dbReference>
<dbReference type="GO" id="GO:0046872">
    <property type="term" value="F:metal ion binding"/>
    <property type="evidence" value="ECO:0007669"/>
    <property type="project" value="UniProtKB-KW"/>
</dbReference>
<comment type="cofactor">
    <cofactor evidence="1 16">
        <name>thiamine diphosphate</name>
        <dbReference type="ChEBI" id="CHEBI:58937"/>
    </cofactor>
</comment>
<feature type="compositionally biased region" description="Basic and acidic residues" evidence="17">
    <location>
        <begin position="493"/>
        <end position="503"/>
    </location>
</feature>
<name>A0A4V3SBZ5_9HYME</name>
<evidence type="ECO:0000256" key="7">
    <source>
        <dbReference type="ARBA" id="ARBA00022723"/>
    </source>
</evidence>
<dbReference type="CDD" id="cd19712">
    <property type="entry name" value="bHLH_TS_dimmed_like"/>
    <property type="match status" value="1"/>
</dbReference>
<dbReference type="NCBIfam" id="TIGR03182">
    <property type="entry name" value="PDH_E1_alph_y"/>
    <property type="match status" value="1"/>
</dbReference>
<evidence type="ECO:0000256" key="11">
    <source>
        <dbReference type="ARBA" id="ARBA00023014"/>
    </source>
</evidence>
<dbReference type="Pfam" id="PF01866">
    <property type="entry name" value="Diphthamide_syn"/>
    <property type="match status" value="1"/>
</dbReference>
<dbReference type="Pfam" id="PF00010">
    <property type="entry name" value="HLH"/>
    <property type="match status" value="1"/>
</dbReference>
<dbReference type="EC" id="1.2.4.1" evidence="16"/>
<sequence length="1211" mass="135829">MFKIKLHGLHVQISYKVFKRTAVRWRFENSIGREFEEMAEPGDSVVVIKAKPVRKVFKAPTRASKIPEELLNDPQLNSAIAALPANYNFEIHKSIWRLREAKAKRVVLQMPEGLLMYATTIADIIEDFTEAETVIMADVTYGACCVDDYTTRALDADFLIHYGHSCLIPMDQVAGIKVLYVFVNIRIDILHCVDCLKVTLPITTKVALVSTIQFATTVQAVATELRRQGYEVSVPQSKPLSPGEILGCTAPQVRCADAVIYIGDGRFHLEAAMIANPKLRAFKYDPYAKKLTEEFYDHERMLTTRHEAIQRAIKTNKYALVLSTLGRQGSLNVLKTLQNRIEALGKENVVILMSEIFPDKIKLFKDVDAFIQIACPRLSIDWGVAFEKPFLTPYEGAVALKMAEFDKDRPYPMDFYATISLGPWTANHKESELEKTDTCCGKEYTMRSKVTNENTWETKWATESSQSGRSLRRKTKRTESSVLKLSKPSRGNTARERTLRRLESNERERMRMHSLNDAFQSLREVIPHVTKERRLSKIETLTLAKNYIVALTDVICAMRSEERSEDQQTNGSECQDSSSSEQRLESTTVRVNIPVASRSRVYVIYVSLRLTRNTNYDSPSPNETDCVVKSCKLTSTAVLVSENFGTHINLTSENMNIFDIHTSDNDSSNYCFFFLSIGTSRHSGYPFRKCKEKSEEQNLMKIMCCAFCAPTRTVPGSRATSSALRCIVHPFVHHLVRLRFVSGEGGSRQFTATRHTSALDSTRREASSVISDLSLPSLGNDPELPQERRRAVVTTKRSRHESQTPVTCDTISHESSSFLNISHTRQFGSWNEVASFFLSKKNNYATEASFETKPFRLHKLDQGPSTQVTVTRDDAIELFKKLHTIRRMETAAGNLYKEKIVRGFCHLYSGQEACAVGMKAAMRSQDAVITAYRAHGWTYLMGIDVFGVFAELTGRQGGNAKGKGGSMHMYSKNFYGGNGIVGAQVPLGVGIAFAQKYLNNGGVCLTLYGDGAANQGQVFEVYNMAKLWDVPCIFVCENNGYGMGTSVERAAASTEYYTRGDYIPGIWVDGMDVLAVREATKFAIDHCTSGKGPIVMETVTYRYSGHSMSDPGTSYRTREEVQEVRQTRDPLTSFKERILNANLVTADEIKVIEGEIRKSVDDAMKAAKNDKEIPLSELTADIYANCLEKEIRNTTPFNPLSHARLGPAINA</sequence>
<dbReference type="SFLD" id="SFLDG01121">
    <property type="entry name" value="Diphthamide_biosynthesis"/>
    <property type="match status" value="1"/>
</dbReference>
<dbReference type="Gene3D" id="3.40.50.970">
    <property type="match status" value="1"/>
</dbReference>
<reference evidence="19 20" key="1">
    <citation type="journal article" date="2019" name="Philos. Trans. R. Soc. Lond., B, Biol. Sci.">
        <title>Ant behaviour and brain gene expression of defending hosts depend on the ecological success of the intruding social parasite.</title>
        <authorList>
            <person name="Kaur R."/>
            <person name="Stoldt M."/>
            <person name="Jongepier E."/>
            <person name="Feldmeyer B."/>
            <person name="Menzel F."/>
            <person name="Bornberg-Bauer E."/>
            <person name="Foitzik S."/>
        </authorList>
    </citation>
    <scope>NUCLEOTIDE SEQUENCE [LARGE SCALE GENOMIC DNA]</scope>
    <source>
        <tissue evidence="19">Whole body</tissue>
    </source>
</reference>
<dbReference type="InterPro" id="IPR029061">
    <property type="entry name" value="THDP-binding"/>
</dbReference>
<protein>
    <recommendedName>
        <fullName evidence="16">Pyruvate dehydrogenase E1 component subunit alpha</fullName>
        <ecNumber evidence="16">1.2.4.1</ecNumber>
    </recommendedName>
</protein>